<feature type="compositionally biased region" description="Acidic residues" evidence="1">
    <location>
        <begin position="127"/>
        <end position="137"/>
    </location>
</feature>
<gene>
    <name evidence="3" type="ORF">KDL01_12620</name>
</gene>
<accession>A0A941EN60</accession>
<dbReference type="EMBL" id="JAGSOG010000048">
    <property type="protein sequence ID" value="MBR7834115.1"/>
    <property type="molecule type" value="Genomic_DNA"/>
</dbReference>
<evidence type="ECO:0000256" key="1">
    <source>
        <dbReference type="SAM" id="MobiDB-lite"/>
    </source>
</evidence>
<feature type="compositionally biased region" description="Low complexity" evidence="1">
    <location>
        <begin position="204"/>
        <end position="215"/>
    </location>
</feature>
<dbReference type="InterPro" id="IPR001387">
    <property type="entry name" value="Cro/C1-type_HTH"/>
</dbReference>
<dbReference type="Pfam" id="PF13560">
    <property type="entry name" value="HTH_31"/>
    <property type="match status" value="1"/>
</dbReference>
<feature type="region of interest" description="Disordered" evidence="1">
    <location>
        <begin position="199"/>
        <end position="223"/>
    </location>
</feature>
<protein>
    <submittedName>
        <fullName evidence="3">Helix-turn-helix domain-containing protein</fullName>
    </submittedName>
</protein>
<sequence>MARNPRPIDPGQGPLQAFAVELRNVRQAAGDPTYRAMAVRAGFSATTLSEAASGTRKPSLDVTLAFVEVCGGDPAVWRERWLRLERELGAPKEPPAAGPRPGPARTPASTSTATSTSIATSAPDPEPGGEADSDGEGESDHEGDSGGEAEGIDVIGSGAPMNDGTGPWYRGRYRARLTAAVGAAAVLVGAAMLVTHLDQTQGRSSAATTPGASSSQGEACPPAPPGAVAFTAVTYKPGTNVRGGASLDAPVVAALPTGCLLSFSGYCLGQSLRDQRAGTPDMRWFKLADGRGVVASAVVSGNPPPNLTPSDCPRDVPLPAEIRLRVRAAAAHNAVVLSASGLNTPIVGYAAYYSQQQTSGFQAPSWHELALNDASYEQAPTWSLSGVSPAITGLSGTPTGSVPLVAVACLGGGAPTAIINAAAVRPTDPSATESVQLSPQDLTTAERAACQYPISD</sequence>
<dbReference type="SMART" id="SM00530">
    <property type="entry name" value="HTH_XRE"/>
    <property type="match status" value="1"/>
</dbReference>
<dbReference type="Gene3D" id="1.10.260.40">
    <property type="entry name" value="lambda repressor-like DNA-binding domains"/>
    <property type="match status" value="1"/>
</dbReference>
<organism evidence="3 4">
    <name type="scientific">Actinospica durhamensis</name>
    <dbReference type="NCBI Taxonomy" id="1508375"/>
    <lineage>
        <taxon>Bacteria</taxon>
        <taxon>Bacillati</taxon>
        <taxon>Actinomycetota</taxon>
        <taxon>Actinomycetes</taxon>
        <taxon>Catenulisporales</taxon>
        <taxon>Actinospicaceae</taxon>
        <taxon>Actinospica</taxon>
    </lineage>
</organism>
<feature type="compositionally biased region" description="Low complexity" evidence="1">
    <location>
        <begin position="105"/>
        <end position="123"/>
    </location>
</feature>
<feature type="compositionally biased region" description="Pro residues" evidence="1">
    <location>
        <begin position="92"/>
        <end position="104"/>
    </location>
</feature>
<dbReference type="AlphaFoldDB" id="A0A941EN60"/>
<dbReference type="CDD" id="cd00093">
    <property type="entry name" value="HTH_XRE"/>
    <property type="match status" value="1"/>
</dbReference>
<dbReference type="RefSeq" id="WP_212528637.1">
    <property type="nucleotide sequence ID" value="NZ_JAGSOG010000048.1"/>
</dbReference>
<comment type="caution">
    <text evidence="3">The sequence shown here is derived from an EMBL/GenBank/DDBJ whole genome shotgun (WGS) entry which is preliminary data.</text>
</comment>
<dbReference type="GO" id="GO:0003677">
    <property type="term" value="F:DNA binding"/>
    <property type="evidence" value="ECO:0007669"/>
    <property type="project" value="InterPro"/>
</dbReference>
<feature type="region of interest" description="Disordered" evidence="1">
    <location>
        <begin position="90"/>
        <end position="164"/>
    </location>
</feature>
<reference evidence="3" key="1">
    <citation type="submission" date="2021-04" db="EMBL/GenBank/DDBJ databases">
        <title>Genome based classification of Actinospica acidithermotolerans sp. nov., an actinobacterium isolated from an Indonesian hot spring.</title>
        <authorList>
            <person name="Kusuma A.B."/>
            <person name="Putra K.E."/>
            <person name="Nafisah S."/>
            <person name="Loh J."/>
            <person name="Nouioui I."/>
            <person name="Goodfellow M."/>
        </authorList>
    </citation>
    <scope>NUCLEOTIDE SEQUENCE</scope>
    <source>
        <strain evidence="3">CSCA 57</strain>
    </source>
</reference>
<keyword evidence="4" id="KW-1185">Reference proteome</keyword>
<feature type="domain" description="HTH cro/C1-type" evidence="2">
    <location>
        <begin position="21"/>
        <end position="77"/>
    </location>
</feature>
<dbReference type="Proteomes" id="UP000675781">
    <property type="component" value="Unassembled WGS sequence"/>
</dbReference>
<name>A0A941EN60_9ACTN</name>
<evidence type="ECO:0000313" key="4">
    <source>
        <dbReference type="Proteomes" id="UP000675781"/>
    </source>
</evidence>
<proteinExistence type="predicted"/>
<dbReference type="InterPro" id="IPR010982">
    <property type="entry name" value="Lambda_DNA-bd_dom_sf"/>
</dbReference>
<evidence type="ECO:0000313" key="3">
    <source>
        <dbReference type="EMBL" id="MBR7834115.1"/>
    </source>
</evidence>
<evidence type="ECO:0000259" key="2">
    <source>
        <dbReference type="SMART" id="SM00530"/>
    </source>
</evidence>